<organism evidence="2 3">
    <name type="scientific">Caenorhabditis nigoni</name>
    <dbReference type="NCBI Taxonomy" id="1611254"/>
    <lineage>
        <taxon>Eukaryota</taxon>
        <taxon>Metazoa</taxon>
        <taxon>Ecdysozoa</taxon>
        <taxon>Nematoda</taxon>
        <taxon>Chromadorea</taxon>
        <taxon>Rhabditida</taxon>
        <taxon>Rhabditina</taxon>
        <taxon>Rhabditomorpha</taxon>
        <taxon>Rhabditoidea</taxon>
        <taxon>Rhabditidae</taxon>
        <taxon>Peloderinae</taxon>
        <taxon>Caenorhabditis</taxon>
    </lineage>
</organism>
<evidence type="ECO:0000313" key="2">
    <source>
        <dbReference type="EMBL" id="PIC30001.1"/>
    </source>
</evidence>
<reference evidence="3" key="1">
    <citation type="submission" date="2017-10" db="EMBL/GenBank/DDBJ databases">
        <title>Rapid genome shrinkage in a self-fertile nematode reveals novel sperm competition proteins.</title>
        <authorList>
            <person name="Yin D."/>
            <person name="Schwarz E.M."/>
            <person name="Thomas C.G."/>
            <person name="Felde R.L."/>
            <person name="Korf I.F."/>
            <person name="Cutter A.D."/>
            <person name="Schartner C.M."/>
            <person name="Ralston E.J."/>
            <person name="Meyer B.J."/>
            <person name="Haag E.S."/>
        </authorList>
    </citation>
    <scope>NUCLEOTIDE SEQUENCE [LARGE SCALE GENOMIC DNA]</scope>
    <source>
        <strain evidence="3">JU1422</strain>
    </source>
</reference>
<proteinExistence type="predicted"/>
<comment type="caution">
    <text evidence="2">The sequence shown here is derived from an EMBL/GenBank/DDBJ whole genome shotgun (WGS) entry which is preliminary data.</text>
</comment>
<feature type="region of interest" description="Disordered" evidence="1">
    <location>
        <begin position="112"/>
        <end position="140"/>
    </location>
</feature>
<accession>A0A2G5TSE1</accession>
<dbReference type="Proteomes" id="UP000230233">
    <property type="component" value="Chromosome V"/>
</dbReference>
<name>A0A2G5TSE1_9PELO</name>
<gene>
    <name evidence="2" type="primary">Cnig_chr_V.g21389</name>
    <name evidence="2" type="ORF">B9Z55_021389</name>
</gene>
<dbReference type="EMBL" id="PDUG01000005">
    <property type="protein sequence ID" value="PIC30001.1"/>
    <property type="molecule type" value="Genomic_DNA"/>
</dbReference>
<protein>
    <submittedName>
        <fullName evidence="2">Uncharacterized protein</fullName>
    </submittedName>
</protein>
<sequence>MSLIFPQEIKFTSWCIDPMCYSHNYKNHQILPLNPLPNETERLFTFPFTLRCALASPLSTCSLIPPHSLFTRLCFVSRMCRTRRRKQLEEYLINRNTYMYYRMSQTEHTDCRQRRLEDPQQFQQSKRIKSTRAEGSPQRK</sequence>
<keyword evidence="3" id="KW-1185">Reference proteome</keyword>
<evidence type="ECO:0000256" key="1">
    <source>
        <dbReference type="SAM" id="MobiDB-lite"/>
    </source>
</evidence>
<dbReference type="AlphaFoldDB" id="A0A2G5TSE1"/>
<evidence type="ECO:0000313" key="3">
    <source>
        <dbReference type="Proteomes" id="UP000230233"/>
    </source>
</evidence>